<comment type="caution">
    <text evidence="1">The sequence shown here is derived from an EMBL/GenBank/DDBJ whole genome shotgun (WGS) entry which is preliminary data.</text>
</comment>
<dbReference type="RefSeq" id="WP_130476478.1">
    <property type="nucleotide sequence ID" value="NZ_SFCC01000008.1"/>
</dbReference>
<sequence length="105" mass="10896">MNSGFEVDAERVAAGAAEVEHLVARAAAIAGELEQALSGPVWGDDAIGRSFAEAHTARAEVALDRVRGVAGSLEGMGDRLAEAAARYREADETAAEQVESTDVNN</sequence>
<dbReference type="OrthoDB" id="4562539at2"/>
<keyword evidence="2" id="KW-1185">Reference proteome</keyword>
<organism evidence="1 2">
    <name type="scientific">Amycolatopsis suaedae</name>
    <dbReference type="NCBI Taxonomy" id="2510978"/>
    <lineage>
        <taxon>Bacteria</taxon>
        <taxon>Bacillati</taxon>
        <taxon>Actinomycetota</taxon>
        <taxon>Actinomycetes</taxon>
        <taxon>Pseudonocardiales</taxon>
        <taxon>Pseudonocardiaceae</taxon>
        <taxon>Amycolatopsis</taxon>
    </lineage>
</organism>
<evidence type="ECO:0000313" key="2">
    <source>
        <dbReference type="Proteomes" id="UP000292003"/>
    </source>
</evidence>
<dbReference type="EMBL" id="SFCC01000008">
    <property type="protein sequence ID" value="RZQ62740.1"/>
    <property type="molecule type" value="Genomic_DNA"/>
</dbReference>
<protein>
    <recommendedName>
        <fullName evidence="3">PE domain-containing protein</fullName>
    </recommendedName>
</protein>
<evidence type="ECO:0008006" key="3">
    <source>
        <dbReference type="Google" id="ProtNLM"/>
    </source>
</evidence>
<dbReference type="Proteomes" id="UP000292003">
    <property type="component" value="Unassembled WGS sequence"/>
</dbReference>
<proteinExistence type="predicted"/>
<evidence type="ECO:0000313" key="1">
    <source>
        <dbReference type="EMBL" id="RZQ62740.1"/>
    </source>
</evidence>
<gene>
    <name evidence="1" type="ORF">EWH70_17450</name>
</gene>
<dbReference type="AlphaFoldDB" id="A0A4Q7J586"/>
<reference evidence="1 2" key="1">
    <citation type="submission" date="2019-02" db="EMBL/GenBank/DDBJ databases">
        <title>Draft genome sequence of Amycolatopsis sp. 8-3EHSu isolated from roots of Suaeda maritima.</title>
        <authorList>
            <person name="Duangmal K."/>
            <person name="Chantavorakit T."/>
        </authorList>
    </citation>
    <scope>NUCLEOTIDE SEQUENCE [LARGE SCALE GENOMIC DNA]</scope>
    <source>
        <strain evidence="1 2">8-3EHSu</strain>
    </source>
</reference>
<accession>A0A4Q7J586</accession>
<dbReference type="Gene3D" id="1.10.287.1060">
    <property type="entry name" value="ESAT-6-like"/>
    <property type="match status" value="1"/>
</dbReference>
<name>A0A4Q7J586_9PSEU</name>